<name>N1QMJ2_SPHMS</name>
<feature type="compositionally biased region" description="Basic residues" evidence="4">
    <location>
        <begin position="104"/>
        <end position="123"/>
    </location>
</feature>
<evidence type="ECO:0000313" key="8">
    <source>
        <dbReference type="EMBL" id="EMF16664.1"/>
    </source>
</evidence>
<dbReference type="InterPro" id="IPR012590">
    <property type="entry name" value="POPLD_dom"/>
</dbReference>
<dbReference type="RefSeq" id="XP_016764785.1">
    <property type="nucleotide sequence ID" value="XM_016903307.1"/>
</dbReference>
<dbReference type="eggNOG" id="KOG3322">
    <property type="taxonomic scope" value="Eukaryota"/>
</dbReference>
<dbReference type="OMA" id="KALSPMC"/>
<dbReference type="InterPro" id="IPR039182">
    <property type="entry name" value="Pop1"/>
</dbReference>
<dbReference type="HOGENOM" id="CLU_007205_0_0_1"/>
<feature type="domain" description="POP1 C-terminal" evidence="7">
    <location>
        <begin position="744"/>
        <end position="893"/>
    </location>
</feature>
<evidence type="ECO:0000259" key="6">
    <source>
        <dbReference type="Pfam" id="PF08170"/>
    </source>
</evidence>
<evidence type="ECO:0000256" key="4">
    <source>
        <dbReference type="SAM" id="MobiDB-lite"/>
    </source>
</evidence>
<dbReference type="PANTHER" id="PTHR22731">
    <property type="entry name" value="RIBONUCLEASES P/MRP PROTEIN SUBUNIT POP1"/>
    <property type="match status" value="1"/>
</dbReference>
<dbReference type="Pfam" id="PF08170">
    <property type="entry name" value="POPLD"/>
    <property type="match status" value="1"/>
</dbReference>
<comment type="subcellular location">
    <subcellularLocation>
        <location evidence="1">Nucleus</location>
    </subcellularLocation>
</comment>
<evidence type="ECO:0000313" key="9">
    <source>
        <dbReference type="Proteomes" id="UP000016931"/>
    </source>
</evidence>
<protein>
    <submittedName>
        <fullName evidence="8">POPLD-domain-containing protein</fullName>
    </submittedName>
</protein>
<keyword evidence="9" id="KW-1185">Reference proteome</keyword>
<dbReference type="InterPro" id="IPR055079">
    <property type="entry name" value="POP1_C"/>
</dbReference>
<evidence type="ECO:0000256" key="1">
    <source>
        <dbReference type="ARBA" id="ARBA00004123"/>
    </source>
</evidence>
<dbReference type="GeneID" id="27900444"/>
<feature type="region of interest" description="Disordered" evidence="4">
    <location>
        <begin position="87"/>
        <end position="143"/>
    </location>
</feature>
<organism evidence="8 9">
    <name type="scientific">Sphaerulina musiva (strain SO2202)</name>
    <name type="common">Poplar stem canker fungus</name>
    <name type="synonym">Septoria musiva</name>
    <dbReference type="NCBI Taxonomy" id="692275"/>
    <lineage>
        <taxon>Eukaryota</taxon>
        <taxon>Fungi</taxon>
        <taxon>Dikarya</taxon>
        <taxon>Ascomycota</taxon>
        <taxon>Pezizomycotina</taxon>
        <taxon>Dothideomycetes</taxon>
        <taxon>Dothideomycetidae</taxon>
        <taxon>Mycosphaerellales</taxon>
        <taxon>Mycosphaerellaceae</taxon>
        <taxon>Sphaerulina</taxon>
    </lineage>
</organism>
<dbReference type="PANTHER" id="PTHR22731:SF3">
    <property type="entry name" value="RIBONUCLEASES P_MRP PROTEIN SUBUNIT POP1"/>
    <property type="match status" value="1"/>
</dbReference>
<dbReference type="InterPro" id="IPR009723">
    <property type="entry name" value="Pop1_N"/>
</dbReference>
<accession>N1QMJ2</accession>
<dbReference type="Pfam" id="PF22770">
    <property type="entry name" value="POP1_C"/>
    <property type="match status" value="1"/>
</dbReference>
<reference evidence="8 9" key="1">
    <citation type="journal article" date="2012" name="PLoS Pathog.">
        <title>Diverse lifestyles and strategies of plant pathogenesis encoded in the genomes of eighteen Dothideomycetes fungi.</title>
        <authorList>
            <person name="Ohm R.A."/>
            <person name="Feau N."/>
            <person name="Henrissat B."/>
            <person name="Schoch C.L."/>
            <person name="Horwitz B.A."/>
            <person name="Barry K.W."/>
            <person name="Condon B.J."/>
            <person name="Copeland A.C."/>
            <person name="Dhillon B."/>
            <person name="Glaser F."/>
            <person name="Hesse C.N."/>
            <person name="Kosti I."/>
            <person name="LaButti K."/>
            <person name="Lindquist E.A."/>
            <person name="Lucas S."/>
            <person name="Salamov A.A."/>
            <person name="Bradshaw R.E."/>
            <person name="Ciuffetti L."/>
            <person name="Hamelin R.C."/>
            <person name="Kema G.H.J."/>
            <person name="Lawrence C."/>
            <person name="Scott J.A."/>
            <person name="Spatafora J.W."/>
            <person name="Turgeon B.G."/>
            <person name="de Wit P.J.G.M."/>
            <person name="Zhong S."/>
            <person name="Goodwin S.B."/>
            <person name="Grigoriev I.V."/>
        </authorList>
    </citation>
    <scope>NUCLEOTIDE SEQUENCE [LARGE SCALE GENOMIC DNA]</scope>
    <source>
        <strain evidence="8 9">SO2202</strain>
    </source>
</reference>
<proteinExistence type="predicted"/>
<keyword evidence="3" id="KW-0539">Nucleus</keyword>
<dbReference type="AlphaFoldDB" id="N1QMJ2"/>
<dbReference type="GO" id="GO:0001682">
    <property type="term" value="P:tRNA 5'-leader removal"/>
    <property type="evidence" value="ECO:0007669"/>
    <property type="project" value="InterPro"/>
</dbReference>
<feature type="domain" description="Pop1 N-terminal" evidence="5">
    <location>
        <begin position="70"/>
        <end position="287"/>
    </location>
</feature>
<evidence type="ECO:0000259" key="5">
    <source>
        <dbReference type="Pfam" id="PF06978"/>
    </source>
</evidence>
<feature type="compositionally biased region" description="Polar residues" evidence="4">
    <location>
        <begin position="50"/>
        <end position="59"/>
    </location>
</feature>
<feature type="region of interest" description="Disordered" evidence="4">
    <location>
        <begin position="781"/>
        <end position="802"/>
    </location>
</feature>
<dbReference type="STRING" id="692275.N1QMJ2"/>
<sequence length="894" mass="99459">MAQQHPPKTPATGNAGSKKRKDPPTNASNLKSDKKRPKNDHRAKQRDARTLSTQTSSKAFKNGQLDVDNFVKSREYEIRAMEEGMSRSKQALSKRAFQQVPKDLRRRTASHNVKRVPKRLQPRAKREMVEDNTPTVTSRRRKPTRHMRLRLETVKKLRALGSKRKEAKEKSADSNITVRPVEQTVRPETKVDAAVKARTPRIKKAKLAAPPKPKAKFRKRQIDKTWLPTHMFHAKRARMTTPKEPLWRFAIPLTPTAKSYRPTHRAASEKGAIAWDMSYMSTISLDGQQRSIEGMLKALCFSPVSSSDDPWGSKCERWRNGITMMEGMIFEREAPHKPIAPTAAIWSTLSAPKFSGPDELVAKRNRKLMLRMHPSAFPQVWEELVRLGKVAKPQVSVEDLRYEIGSIEVAGAGATEALVGALWPSTDSATSIAQIAKVWPALAGLTDPSLLPSNVIIACDMQDPRLHHPPRTIKISQNSDEQQRLSELAAAWPLKSEHISANLFDRHARRITSSALSSQKAINRRKSAALPGQFPDAISTDPKIPTMVYSTSTGKGSCGSWTVLLPWKCVQPLWYSILYYPLSSGSQPRFGGLAEKRQLAFEANQAWFPGDYPGTSAGWEWEVEQRKKRKDEWERRPKSKRVNWVTVATGSAIKGEIGSGWACDWEQLLGGPNTEAHAGGAAGQAANEDITMVNGNAAEAAGPAMPVQVTAQPPVTFLPSLEAERLFQTIADNDLPPNLRNPVIIVSLSCLTRGTPQTCARIYRLPSTTTSAPLRRKWLDLHPRNKNQKGPKNSLPRLPKDAPPYLVQRRLAQSLLEPVRAGEDDYPTCPAEEDLIGYVTTGNLNLSEGRGTGIGNLLLSRVLNDVRQNRDDGRLCIVRNAGQSVGRLARWTLA</sequence>
<feature type="domain" description="POPLD" evidence="6">
    <location>
        <begin position="560"/>
        <end position="665"/>
    </location>
</feature>
<keyword evidence="2" id="KW-0819">tRNA processing</keyword>
<feature type="compositionally biased region" description="Basic and acidic residues" evidence="4">
    <location>
        <begin position="40"/>
        <end position="49"/>
    </location>
</feature>
<evidence type="ECO:0000256" key="3">
    <source>
        <dbReference type="ARBA" id="ARBA00023242"/>
    </source>
</evidence>
<dbReference type="GO" id="GO:0000172">
    <property type="term" value="C:ribonuclease MRP complex"/>
    <property type="evidence" value="ECO:0007669"/>
    <property type="project" value="InterPro"/>
</dbReference>
<dbReference type="Pfam" id="PF06978">
    <property type="entry name" value="POP1_N"/>
    <property type="match status" value="1"/>
</dbReference>
<dbReference type="EMBL" id="KB456260">
    <property type="protein sequence ID" value="EMF16664.1"/>
    <property type="molecule type" value="Genomic_DNA"/>
</dbReference>
<gene>
    <name evidence="8" type="ORF">SEPMUDRAFT_145860</name>
</gene>
<dbReference type="GO" id="GO:0005655">
    <property type="term" value="C:nucleolar ribonuclease P complex"/>
    <property type="evidence" value="ECO:0007669"/>
    <property type="project" value="InterPro"/>
</dbReference>
<evidence type="ECO:0000259" key="7">
    <source>
        <dbReference type="Pfam" id="PF22770"/>
    </source>
</evidence>
<dbReference type="OrthoDB" id="442863at2759"/>
<dbReference type="Proteomes" id="UP000016931">
    <property type="component" value="Unassembled WGS sequence"/>
</dbReference>
<evidence type="ECO:0000256" key="2">
    <source>
        <dbReference type="ARBA" id="ARBA00022694"/>
    </source>
</evidence>
<feature type="region of interest" description="Disordered" evidence="4">
    <location>
        <begin position="1"/>
        <end position="66"/>
    </location>
</feature>